<evidence type="ECO:0000313" key="4">
    <source>
        <dbReference type="Proteomes" id="UP000180166"/>
    </source>
</evidence>
<dbReference type="KEGG" id="nsr:NS506_04861"/>
<organism evidence="3 4">
    <name type="scientific">Nocardia seriolae</name>
    <dbReference type="NCBI Taxonomy" id="37332"/>
    <lineage>
        <taxon>Bacteria</taxon>
        <taxon>Bacillati</taxon>
        <taxon>Actinomycetota</taxon>
        <taxon>Actinomycetes</taxon>
        <taxon>Mycobacteriales</taxon>
        <taxon>Nocardiaceae</taxon>
        <taxon>Nocardia</taxon>
    </lineage>
</organism>
<dbReference type="RefSeq" id="WP_071811856.1">
    <property type="nucleotide sequence ID" value="NZ_AP017900.1"/>
</dbReference>
<dbReference type="GeneID" id="93374980"/>
<reference evidence="3 4" key="1">
    <citation type="submission" date="2016-10" db="EMBL/GenBank/DDBJ databases">
        <title>Genome sequence of Nocardia seriolae strain EM150506, isolated from Anguila japonica.</title>
        <authorList>
            <person name="Han H.-J."/>
        </authorList>
    </citation>
    <scope>NUCLEOTIDE SEQUENCE [LARGE SCALE GENOMIC DNA]</scope>
    <source>
        <strain evidence="3 4">EM150506</strain>
    </source>
</reference>
<feature type="transmembrane region" description="Helical" evidence="2">
    <location>
        <begin position="30"/>
        <end position="58"/>
    </location>
</feature>
<dbReference type="Proteomes" id="UP000180166">
    <property type="component" value="Chromosome"/>
</dbReference>
<protein>
    <submittedName>
        <fullName evidence="3">Uncharacterized protein</fullName>
    </submittedName>
</protein>
<keyword evidence="2" id="KW-0472">Membrane</keyword>
<dbReference type="EMBL" id="CP017839">
    <property type="protein sequence ID" value="APA98907.1"/>
    <property type="molecule type" value="Genomic_DNA"/>
</dbReference>
<dbReference type="AlphaFoldDB" id="A0ABC8AYJ9"/>
<evidence type="ECO:0000256" key="1">
    <source>
        <dbReference type="SAM" id="MobiDB-lite"/>
    </source>
</evidence>
<feature type="region of interest" description="Disordered" evidence="1">
    <location>
        <begin position="101"/>
        <end position="132"/>
    </location>
</feature>
<accession>A0ABC8AYJ9</accession>
<evidence type="ECO:0000256" key="2">
    <source>
        <dbReference type="SAM" id="Phobius"/>
    </source>
</evidence>
<proteinExistence type="predicted"/>
<evidence type="ECO:0000313" key="3">
    <source>
        <dbReference type="EMBL" id="APA98907.1"/>
    </source>
</evidence>
<sequence>MSDPASRAGGNNHVSAWLALIRQPLPTPCLVAIGLISLLPALLTGGPIVAAVAIWYRGGGRDGWWFPLFLAVMVVIGMFASAAISLGTAWRRSRADQVTVAQRTSVAAPDPRSPASDGGIPSVPPSDHSILG</sequence>
<keyword evidence="2" id="KW-0812">Transmembrane</keyword>
<name>A0ABC8AYJ9_9NOCA</name>
<feature type="transmembrane region" description="Helical" evidence="2">
    <location>
        <begin position="64"/>
        <end position="84"/>
    </location>
</feature>
<keyword evidence="2" id="KW-1133">Transmembrane helix</keyword>
<gene>
    <name evidence="3" type="ORF">NS506_04861</name>
</gene>